<sequence>MLLFLRFLSWGFFSTVGWLGNGHFHASIISCVPNLCVIHGHDSNQYHLFMGNKFLSLPLRPTTMCSAP</sequence>
<evidence type="ECO:0000313" key="2">
    <source>
        <dbReference type="EMBL" id="KAA8565978.1"/>
    </source>
</evidence>
<feature type="chain" id="PRO_5024310010" description="Secreted protein" evidence="1">
    <location>
        <begin position="18"/>
        <end position="68"/>
    </location>
</feature>
<keyword evidence="3" id="KW-1185">Reference proteome</keyword>
<gene>
    <name evidence="2" type="ORF">EYC84_009782</name>
</gene>
<keyword evidence="1" id="KW-0732">Signal</keyword>
<protein>
    <recommendedName>
        <fullName evidence="4">Secreted protein</fullName>
    </recommendedName>
</protein>
<dbReference type="PROSITE" id="PS51257">
    <property type="entry name" value="PROKAR_LIPOPROTEIN"/>
    <property type="match status" value="1"/>
</dbReference>
<reference evidence="2 3" key="1">
    <citation type="submission" date="2019-06" db="EMBL/GenBank/DDBJ databases">
        <title>Genome Sequence of the Brown Rot Fungal Pathogen Monilinia fructicola.</title>
        <authorList>
            <person name="De Miccolis Angelini R.M."/>
            <person name="Landi L."/>
            <person name="Abate D."/>
            <person name="Pollastro S."/>
            <person name="Romanazzi G."/>
            <person name="Faretra F."/>
        </authorList>
    </citation>
    <scope>NUCLEOTIDE SEQUENCE [LARGE SCALE GENOMIC DNA]</scope>
    <source>
        <strain evidence="2 3">Mfrc123</strain>
    </source>
</reference>
<proteinExistence type="predicted"/>
<accession>A0A5M9J8N4</accession>
<evidence type="ECO:0000256" key="1">
    <source>
        <dbReference type="SAM" id="SignalP"/>
    </source>
</evidence>
<dbReference type="EMBL" id="VICG01000013">
    <property type="protein sequence ID" value="KAA8565978.1"/>
    <property type="molecule type" value="Genomic_DNA"/>
</dbReference>
<evidence type="ECO:0000313" key="3">
    <source>
        <dbReference type="Proteomes" id="UP000322873"/>
    </source>
</evidence>
<dbReference type="Proteomes" id="UP000322873">
    <property type="component" value="Unassembled WGS sequence"/>
</dbReference>
<dbReference type="AlphaFoldDB" id="A0A5M9J8N4"/>
<organism evidence="2 3">
    <name type="scientific">Monilinia fructicola</name>
    <name type="common">Brown rot fungus</name>
    <name type="synonym">Ciboria fructicola</name>
    <dbReference type="NCBI Taxonomy" id="38448"/>
    <lineage>
        <taxon>Eukaryota</taxon>
        <taxon>Fungi</taxon>
        <taxon>Dikarya</taxon>
        <taxon>Ascomycota</taxon>
        <taxon>Pezizomycotina</taxon>
        <taxon>Leotiomycetes</taxon>
        <taxon>Helotiales</taxon>
        <taxon>Sclerotiniaceae</taxon>
        <taxon>Monilinia</taxon>
    </lineage>
</organism>
<name>A0A5M9J8N4_MONFR</name>
<comment type="caution">
    <text evidence="2">The sequence shown here is derived from an EMBL/GenBank/DDBJ whole genome shotgun (WGS) entry which is preliminary data.</text>
</comment>
<evidence type="ECO:0008006" key="4">
    <source>
        <dbReference type="Google" id="ProtNLM"/>
    </source>
</evidence>
<feature type="signal peptide" evidence="1">
    <location>
        <begin position="1"/>
        <end position="17"/>
    </location>
</feature>